<dbReference type="Gene3D" id="1.10.10.10">
    <property type="entry name" value="Winged helix-like DNA-binding domain superfamily/Winged helix DNA-binding domain"/>
    <property type="match status" value="1"/>
</dbReference>
<evidence type="ECO:0000313" key="7">
    <source>
        <dbReference type="Proteomes" id="UP001501676"/>
    </source>
</evidence>
<name>A0ABP6T6R7_9ACTN</name>
<dbReference type="InterPro" id="IPR000847">
    <property type="entry name" value="LysR_HTH_N"/>
</dbReference>
<dbReference type="Pfam" id="PF03466">
    <property type="entry name" value="LysR_substrate"/>
    <property type="match status" value="1"/>
</dbReference>
<evidence type="ECO:0000259" key="5">
    <source>
        <dbReference type="PROSITE" id="PS50931"/>
    </source>
</evidence>
<evidence type="ECO:0000256" key="1">
    <source>
        <dbReference type="ARBA" id="ARBA00009437"/>
    </source>
</evidence>
<keyword evidence="7" id="KW-1185">Reference proteome</keyword>
<sequence length="298" mass="33078">MSVELRLMRYVVTVAETGSFQAAADRLRMSQPPLSRQIRDLERQLGTPLFTRRPTRLTEAGTVFVESARQVLADAELVVERTRQAGLGLLRVGYTVMSAFEEMPALYSAMQRDYPRIRVEAREAWDHELTSGLADGSLDAVLGRLVTAPVSTGALTLRRDPLVVVVGAEHRLAAADSVSLHELRGDVQQFFPRHLAPRYHDAILTAVRSSGENIEVWENPLPGLRAAATNLSRGGFMVLPAPIAHQLPGVRPIPIRERLPDIPLQLTWRRPASAVVGPLLQTARRMARTGPDFREDHR</sequence>
<feature type="domain" description="HTH lysR-type" evidence="5">
    <location>
        <begin position="3"/>
        <end position="58"/>
    </location>
</feature>
<evidence type="ECO:0000256" key="4">
    <source>
        <dbReference type="ARBA" id="ARBA00023163"/>
    </source>
</evidence>
<proteinExistence type="inferred from homology"/>
<comment type="caution">
    <text evidence="6">The sequence shown here is derived from an EMBL/GenBank/DDBJ whole genome shotgun (WGS) entry which is preliminary data.</text>
</comment>
<dbReference type="PRINTS" id="PR00039">
    <property type="entry name" value="HTHLYSR"/>
</dbReference>
<organism evidence="6 7">
    <name type="scientific">Cryptosporangium minutisporangium</name>
    <dbReference type="NCBI Taxonomy" id="113569"/>
    <lineage>
        <taxon>Bacteria</taxon>
        <taxon>Bacillati</taxon>
        <taxon>Actinomycetota</taxon>
        <taxon>Actinomycetes</taxon>
        <taxon>Cryptosporangiales</taxon>
        <taxon>Cryptosporangiaceae</taxon>
        <taxon>Cryptosporangium</taxon>
    </lineage>
</organism>
<keyword evidence="2" id="KW-0805">Transcription regulation</keyword>
<dbReference type="SUPFAM" id="SSF53850">
    <property type="entry name" value="Periplasmic binding protein-like II"/>
    <property type="match status" value="1"/>
</dbReference>
<reference evidence="7" key="1">
    <citation type="journal article" date="2019" name="Int. J. Syst. Evol. Microbiol.">
        <title>The Global Catalogue of Microorganisms (GCM) 10K type strain sequencing project: providing services to taxonomists for standard genome sequencing and annotation.</title>
        <authorList>
            <consortium name="The Broad Institute Genomics Platform"/>
            <consortium name="The Broad Institute Genome Sequencing Center for Infectious Disease"/>
            <person name="Wu L."/>
            <person name="Ma J."/>
        </authorList>
    </citation>
    <scope>NUCLEOTIDE SEQUENCE [LARGE SCALE GENOMIC DNA]</scope>
    <source>
        <strain evidence="7">JCM 9458</strain>
    </source>
</reference>
<evidence type="ECO:0000256" key="2">
    <source>
        <dbReference type="ARBA" id="ARBA00023015"/>
    </source>
</evidence>
<accession>A0ABP6T6R7</accession>
<dbReference type="SUPFAM" id="SSF46785">
    <property type="entry name" value="Winged helix' DNA-binding domain"/>
    <property type="match status" value="1"/>
</dbReference>
<dbReference type="InterPro" id="IPR036388">
    <property type="entry name" value="WH-like_DNA-bd_sf"/>
</dbReference>
<gene>
    <name evidence="6" type="ORF">GCM10020369_59930</name>
</gene>
<evidence type="ECO:0000256" key="3">
    <source>
        <dbReference type="ARBA" id="ARBA00023125"/>
    </source>
</evidence>
<keyword evidence="3" id="KW-0238">DNA-binding</keyword>
<evidence type="ECO:0000313" key="6">
    <source>
        <dbReference type="EMBL" id="GAA3393630.1"/>
    </source>
</evidence>
<dbReference type="CDD" id="cd08414">
    <property type="entry name" value="PBP2_LTTR_aromatics_like"/>
    <property type="match status" value="1"/>
</dbReference>
<dbReference type="PANTHER" id="PTHR30346">
    <property type="entry name" value="TRANSCRIPTIONAL DUAL REGULATOR HCAR-RELATED"/>
    <property type="match status" value="1"/>
</dbReference>
<dbReference type="InterPro" id="IPR005119">
    <property type="entry name" value="LysR_subst-bd"/>
</dbReference>
<dbReference type="PROSITE" id="PS50931">
    <property type="entry name" value="HTH_LYSR"/>
    <property type="match status" value="1"/>
</dbReference>
<dbReference type="InterPro" id="IPR036390">
    <property type="entry name" value="WH_DNA-bd_sf"/>
</dbReference>
<keyword evidence="4" id="KW-0804">Transcription</keyword>
<dbReference type="RefSeq" id="WP_345731596.1">
    <property type="nucleotide sequence ID" value="NZ_BAAAYN010000043.1"/>
</dbReference>
<dbReference type="EMBL" id="BAAAYN010000043">
    <property type="protein sequence ID" value="GAA3393630.1"/>
    <property type="molecule type" value="Genomic_DNA"/>
</dbReference>
<dbReference type="PANTHER" id="PTHR30346:SF30">
    <property type="entry name" value="SMALL NEUTRAL PROTEASE REGULATORY PROTEIN"/>
    <property type="match status" value="1"/>
</dbReference>
<dbReference type="Pfam" id="PF00126">
    <property type="entry name" value="HTH_1"/>
    <property type="match status" value="1"/>
</dbReference>
<protein>
    <submittedName>
        <fullName evidence="6">LysR substrate-binding domain-containing protein</fullName>
    </submittedName>
</protein>
<comment type="similarity">
    <text evidence="1">Belongs to the LysR transcriptional regulatory family.</text>
</comment>
<dbReference type="Proteomes" id="UP001501676">
    <property type="component" value="Unassembled WGS sequence"/>
</dbReference>
<dbReference type="Gene3D" id="3.40.190.10">
    <property type="entry name" value="Periplasmic binding protein-like II"/>
    <property type="match status" value="2"/>
</dbReference>